<dbReference type="SUPFAM" id="SSF53335">
    <property type="entry name" value="S-adenosyl-L-methionine-dependent methyltransferases"/>
    <property type="match status" value="1"/>
</dbReference>
<proteinExistence type="predicted"/>
<dbReference type="InterPro" id="IPR006764">
    <property type="entry name" value="SAM_dep_MeTrfase_SAV2177_type"/>
</dbReference>
<gene>
    <name evidence="1" type="ORF">GCM10011609_78700</name>
</gene>
<dbReference type="Gene3D" id="3.40.50.150">
    <property type="entry name" value="Vaccinia Virus protein VP39"/>
    <property type="match status" value="1"/>
</dbReference>
<evidence type="ECO:0000313" key="2">
    <source>
        <dbReference type="Proteomes" id="UP000597656"/>
    </source>
</evidence>
<dbReference type="PIRSF" id="PIRSF017393">
    <property type="entry name" value="MTase_SAV2177"/>
    <property type="match status" value="1"/>
</dbReference>
<name>A0ABQ2IT83_9PSEU</name>
<dbReference type="RefSeq" id="WP_189159960.1">
    <property type="nucleotide sequence ID" value="NZ_BMNC01000020.1"/>
</dbReference>
<evidence type="ECO:0008006" key="3">
    <source>
        <dbReference type="Google" id="ProtNLM"/>
    </source>
</evidence>
<organism evidence="1 2">
    <name type="scientific">Lentzea pudingi</name>
    <dbReference type="NCBI Taxonomy" id="1789439"/>
    <lineage>
        <taxon>Bacteria</taxon>
        <taxon>Bacillati</taxon>
        <taxon>Actinomycetota</taxon>
        <taxon>Actinomycetes</taxon>
        <taxon>Pseudonocardiales</taxon>
        <taxon>Pseudonocardiaceae</taxon>
        <taxon>Lentzea</taxon>
    </lineage>
</organism>
<evidence type="ECO:0000313" key="1">
    <source>
        <dbReference type="EMBL" id="GGN24800.1"/>
    </source>
</evidence>
<dbReference type="InterPro" id="IPR029063">
    <property type="entry name" value="SAM-dependent_MTases_sf"/>
</dbReference>
<accession>A0ABQ2IT83</accession>
<keyword evidence="2" id="KW-1185">Reference proteome</keyword>
<dbReference type="EMBL" id="BMNC01000020">
    <property type="protein sequence ID" value="GGN24800.1"/>
    <property type="molecule type" value="Genomic_DNA"/>
</dbReference>
<dbReference type="Pfam" id="PF04672">
    <property type="entry name" value="Methyltransf_19"/>
    <property type="match status" value="1"/>
</dbReference>
<protein>
    <recommendedName>
        <fullName evidence="3">S-adenosyl methyltransferase</fullName>
    </recommendedName>
</protein>
<sequence>MAERVNWVPEGIDTGRPSAARLYDYLLGGGHNFAADRALAEKFLQAQPNARAIARLNRAFLRRAVLFMIDSGIRQFLDLGSGIPTVGNVHEIAQKADPEAHVVYVDFEEVAVAHSQLILEHDPRATIIQEDMTRPEAVLQAARHSGLIDFSQPVGVLTAGVFHFVPPQADPNAIVAAYRDAVPSGSYLAVSQFTHDLQPEEMAGIVEVMKKSQNPMYPRTRSEIEALFAGFELVEPGIVPTPLWRPELTNTDDPDKAGIYAAVGKKL</sequence>
<dbReference type="Proteomes" id="UP000597656">
    <property type="component" value="Unassembled WGS sequence"/>
</dbReference>
<comment type="caution">
    <text evidence="1">The sequence shown here is derived from an EMBL/GenBank/DDBJ whole genome shotgun (WGS) entry which is preliminary data.</text>
</comment>
<reference evidence="2" key="1">
    <citation type="journal article" date="2019" name="Int. J. Syst. Evol. Microbiol.">
        <title>The Global Catalogue of Microorganisms (GCM) 10K type strain sequencing project: providing services to taxonomists for standard genome sequencing and annotation.</title>
        <authorList>
            <consortium name="The Broad Institute Genomics Platform"/>
            <consortium name="The Broad Institute Genome Sequencing Center for Infectious Disease"/>
            <person name="Wu L."/>
            <person name="Ma J."/>
        </authorList>
    </citation>
    <scope>NUCLEOTIDE SEQUENCE [LARGE SCALE GENOMIC DNA]</scope>
    <source>
        <strain evidence="2">CGMCC 4.7319</strain>
    </source>
</reference>